<organism evidence="1 2">
    <name type="scientific">Camellia lanceoleosa</name>
    <dbReference type="NCBI Taxonomy" id="1840588"/>
    <lineage>
        <taxon>Eukaryota</taxon>
        <taxon>Viridiplantae</taxon>
        <taxon>Streptophyta</taxon>
        <taxon>Embryophyta</taxon>
        <taxon>Tracheophyta</taxon>
        <taxon>Spermatophyta</taxon>
        <taxon>Magnoliopsida</taxon>
        <taxon>eudicotyledons</taxon>
        <taxon>Gunneridae</taxon>
        <taxon>Pentapetalae</taxon>
        <taxon>asterids</taxon>
        <taxon>Ericales</taxon>
        <taxon>Theaceae</taxon>
        <taxon>Camellia</taxon>
    </lineage>
</organism>
<dbReference type="EMBL" id="CM045761">
    <property type="protein sequence ID" value="KAI8014354.1"/>
    <property type="molecule type" value="Genomic_DNA"/>
</dbReference>
<name>A0ACC0HLP2_9ERIC</name>
<evidence type="ECO:0000313" key="2">
    <source>
        <dbReference type="Proteomes" id="UP001060215"/>
    </source>
</evidence>
<protein>
    <submittedName>
        <fullName evidence="1">Uncharacterized protein</fullName>
    </submittedName>
</protein>
<sequence>MGINSWLLLGRLRRAVKKISFLLNFNINRWRIASTIGASSSNHRRLSHSFNDRPGLRDCADDLNTYYDSPGSSRGGGGRGGGISRTSSCPSEDDIDKRAEMFIANFYRQLQIERQVSLELRYCRANSLESTSP</sequence>
<gene>
    <name evidence="1" type="ORF">LOK49_LG05G02165</name>
</gene>
<keyword evidence="2" id="KW-1185">Reference proteome</keyword>
<proteinExistence type="predicted"/>
<evidence type="ECO:0000313" key="1">
    <source>
        <dbReference type="EMBL" id="KAI8014354.1"/>
    </source>
</evidence>
<reference evidence="1 2" key="1">
    <citation type="journal article" date="2022" name="Plant J.">
        <title>Chromosome-level genome of Camellia lanceoleosa provides a valuable resource for understanding genome evolution and self-incompatibility.</title>
        <authorList>
            <person name="Gong W."/>
            <person name="Xiao S."/>
            <person name="Wang L."/>
            <person name="Liao Z."/>
            <person name="Chang Y."/>
            <person name="Mo W."/>
            <person name="Hu G."/>
            <person name="Li W."/>
            <person name="Zhao G."/>
            <person name="Zhu H."/>
            <person name="Hu X."/>
            <person name="Ji K."/>
            <person name="Xiang X."/>
            <person name="Song Q."/>
            <person name="Yuan D."/>
            <person name="Jin S."/>
            <person name="Zhang L."/>
        </authorList>
    </citation>
    <scope>NUCLEOTIDE SEQUENCE [LARGE SCALE GENOMIC DNA]</scope>
    <source>
        <strain evidence="1">SQ_2022a</strain>
    </source>
</reference>
<accession>A0ACC0HLP2</accession>
<comment type="caution">
    <text evidence="1">The sequence shown here is derived from an EMBL/GenBank/DDBJ whole genome shotgun (WGS) entry which is preliminary data.</text>
</comment>
<dbReference type="Proteomes" id="UP001060215">
    <property type="component" value="Chromosome 4"/>
</dbReference>